<evidence type="ECO:0000256" key="5">
    <source>
        <dbReference type="ARBA" id="ARBA00023136"/>
    </source>
</evidence>
<dbReference type="Pfam" id="PF07690">
    <property type="entry name" value="MFS_1"/>
    <property type="match status" value="1"/>
</dbReference>
<dbReference type="InterPro" id="IPR020846">
    <property type="entry name" value="MFS_dom"/>
</dbReference>
<dbReference type="InterPro" id="IPR011701">
    <property type="entry name" value="MFS"/>
</dbReference>
<accession>A0A923IAQ9</accession>
<comment type="subcellular location">
    <subcellularLocation>
        <location evidence="1">Cell membrane</location>
        <topology evidence="1">Multi-pass membrane protein</topology>
    </subcellularLocation>
</comment>
<feature type="transmembrane region" description="Helical" evidence="6">
    <location>
        <begin position="79"/>
        <end position="97"/>
    </location>
</feature>
<feature type="transmembrane region" description="Helical" evidence="6">
    <location>
        <begin position="293"/>
        <end position="312"/>
    </location>
</feature>
<feature type="transmembrane region" description="Helical" evidence="6">
    <location>
        <begin position="381"/>
        <end position="403"/>
    </location>
</feature>
<feature type="transmembrane region" description="Helical" evidence="6">
    <location>
        <begin position="352"/>
        <end position="375"/>
    </location>
</feature>
<feature type="transmembrane region" description="Helical" evidence="6">
    <location>
        <begin position="260"/>
        <end position="281"/>
    </location>
</feature>
<organism evidence="8 9">
    <name type="scientific">Anaerofilum hominis</name>
    <dbReference type="NCBI Taxonomy" id="2763016"/>
    <lineage>
        <taxon>Bacteria</taxon>
        <taxon>Bacillati</taxon>
        <taxon>Bacillota</taxon>
        <taxon>Clostridia</taxon>
        <taxon>Eubacteriales</taxon>
        <taxon>Oscillospiraceae</taxon>
        <taxon>Anaerofilum</taxon>
    </lineage>
</organism>
<keyword evidence="5 6" id="KW-0472">Membrane</keyword>
<dbReference type="AlphaFoldDB" id="A0A923IAQ9"/>
<evidence type="ECO:0000313" key="8">
    <source>
        <dbReference type="EMBL" id="MBC5581398.1"/>
    </source>
</evidence>
<dbReference type="InterPro" id="IPR050327">
    <property type="entry name" value="Proton-linked_MCT"/>
</dbReference>
<protein>
    <submittedName>
        <fullName evidence="8">MFS transporter</fullName>
    </submittedName>
</protein>
<evidence type="ECO:0000259" key="7">
    <source>
        <dbReference type="PROSITE" id="PS50850"/>
    </source>
</evidence>
<name>A0A923IAQ9_9FIRM</name>
<keyword evidence="2" id="KW-0813">Transport</keyword>
<evidence type="ECO:0000256" key="6">
    <source>
        <dbReference type="SAM" id="Phobius"/>
    </source>
</evidence>
<sequence length="416" mass="44427">MKKQGSIHYAWVVVLCCVMMSFTSMIANAACGNFTTPVVQELGCSVSSFTLFISIQAGSMALMYPIAAKVLTTKPIGKVVTAALLLQLVALGLMGTYHSVYSFYLSGVLSGVGSAFSYLIALPIIINMWFKEKAGLALGIVTSFGSTFGILSSLLSAQLIVHVGWRNAYFILALCGMVSLPVVFFLLKTPEEKKTLPYGSEQPREGGTAPASAEWGLTRKQAFRHPMFYLAWLTCLCYSLGSGVPSYSATFATMELGQSIQFGSYAAVCVSLGMIACGFILGFINDRFGARAGMIWGAAFNVAGFSVMMLAIRSPMLVLPGCILLGLGGSMYTVQAPLVARSVLGPKHYSEIWSVMMIGNSLMGAFSFGPIGLFYDKTGSYRGAFIMAMAVFTAAVFVGSAALSLSKKYRREHGTA</sequence>
<dbReference type="GO" id="GO:0005886">
    <property type="term" value="C:plasma membrane"/>
    <property type="evidence" value="ECO:0007669"/>
    <property type="project" value="UniProtKB-SubCell"/>
</dbReference>
<evidence type="ECO:0000256" key="4">
    <source>
        <dbReference type="ARBA" id="ARBA00022989"/>
    </source>
</evidence>
<reference evidence="8" key="1">
    <citation type="submission" date="2020-08" db="EMBL/GenBank/DDBJ databases">
        <title>Genome public.</title>
        <authorList>
            <person name="Liu C."/>
            <person name="Sun Q."/>
        </authorList>
    </citation>
    <scope>NUCLEOTIDE SEQUENCE</scope>
    <source>
        <strain evidence="8">BX8</strain>
    </source>
</reference>
<feature type="transmembrane region" description="Helical" evidence="6">
    <location>
        <begin position="7"/>
        <end position="26"/>
    </location>
</feature>
<proteinExistence type="predicted"/>
<dbReference type="GO" id="GO:0022857">
    <property type="term" value="F:transmembrane transporter activity"/>
    <property type="evidence" value="ECO:0007669"/>
    <property type="project" value="InterPro"/>
</dbReference>
<feature type="transmembrane region" description="Helical" evidence="6">
    <location>
        <begin position="103"/>
        <end position="126"/>
    </location>
</feature>
<feature type="transmembrane region" description="Helical" evidence="6">
    <location>
        <begin position="318"/>
        <end position="340"/>
    </location>
</feature>
<dbReference type="InterPro" id="IPR036259">
    <property type="entry name" value="MFS_trans_sf"/>
</dbReference>
<keyword evidence="9" id="KW-1185">Reference proteome</keyword>
<feature type="transmembrane region" description="Helical" evidence="6">
    <location>
        <begin position="167"/>
        <end position="187"/>
    </location>
</feature>
<comment type="caution">
    <text evidence="8">The sequence shown here is derived from an EMBL/GenBank/DDBJ whole genome shotgun (WGS) entry which is preliminary data.</text>
</comment>
<feature type="domain" description="Major facilitator superfamily (MFS) profile" evidence="7">
    <location>
        <begin position="227"/>
        <end position="416"/>
    </location>
</feature>
<dbReference type="RefSeq" id="WP_186887753.1">
    <property type="nucleotide sequence ID" value="NZ_JACONZ010000002.1"/>
</dbReference>
<feature type="transmembrane region" description="Helical" evidence="6">
    <location>
        <begin position="138"/>
        <end position="161"/>
    </location>
</feature>
<dbReference type="PANTHER" id="PTHR11360">
    <property type="entry name" value="MONOCARBOXYLATE TRANSPORTER"/>
    <property type="match status" value="1"/>
</dbReference>
<dbReference type="EMBL" id="JACONZ010000002">
    <property type="protein sequence ID" value="MBC5581398.1"/>
    <property type="molecule type" value="Genomic_DNA"/>
</dbReference>
<dbReference type="Proteomes" id="UP000659630">
    <property type="component" value="Unassembled WGS sequence"/>
</dbReference>
<dbReference type="Gene3D" id="1.20.1250.20">
    <property type="entry name" value="MFS general substrate transporter like domains"/>
    <property type="match status" value="2"/>
</dbReference>
<evidence type="ECO:0000256" key="3">
    <source>
        <dbReference type="ARBA" id="ARBA00022692"/>
    </source>
</evidence>
<feature type="transmembrane region" description="Helical" evidence="6">
    <location>
        <begin position="46"/>
        <end position="67"/>
    </location>
</feature>
<feature type="transmembrane region" description="Helical" evidence="6">
    <location>
        <begin position="227"/>
        <end position="248"/>
    </location>
</feature>
<keyword evidence="4 6" id="KW-1133">Transmembrane helix</keyword>
<dbReference type="SUPFAM" id="SSF103473">
    <property type="entry name" value="MFS general substrate transporter"/>
    <property type="match status" value="1"/>
</dbReference>
<evidence type="ECO:0000256" key="1">
    <source>
        <dbReference type="ARBA" id="ARBA00004651"/>
    </source>
</evidence>
<dbReference type="PROSITE" id="PS50850">
    <property type="entry name" value="MFS"/>
    <property type="match status" value="1"/>
</dbReference>
<dbReference type="PANTHER" id="PTHR11360:SF284">
    <property type="entry name" value="EG:103B4.3 PROTEIN-RELATED"/>
    <property type="match status" value="1"/>
</dbReference>
<keyword evidence="3 6" id="KW-0812">Transmembrane</keyword>
<evidence type="ECO:0000256" key="2">
    <source>
        <dbReference type="ARBA" id="ARBA00022448"/>
    </source>
</evidence>
<evidence type="ECO:0000313" key="9">
    <source>
        <dbReference type="Proteomes" id="UP000659630"/>
    </source>
</evidence>
<gene>
    <name evidence="8" type="ORF">H8S23_07730</name>
</gene>